<keyword evidence="3" id="KW-1185">Reference proteome</keyword>
<feature type="region of interest" description="Disordered" evidence="1">
    <location>
        <begin position="61"/>
        <end position="85"/>
    </location>
</feature>
<dbReference type="AlphaFoldDB" id="A0AA39KYB1"/>
<name>A0AA39KYB1_9HYME</name>
<organism evidence="2 3">
    <name type="scientific">Microctonus aethiopoides</name>
    <dbReference type="NCBI Taxonomy" id="144406"/>
    <lineage>
        <taxon>Eukaryota</taxon>
        <taxon>Metazoa</taxon>
        <taxon>Ecdysozoa</taxon>
        <taxon>Arthropoda</taxon>
        <taxon>Hexapoda</taxon>
        <taxon>Insecta</taxon>
        <taxon>Pterygota</taxon>
        <taxon>Neoptera</taxon>
        <taxon>Endopterygota</taxon>
        <taxon>Hymenoptera</taxon>
        <taxon>Apocrita</taxon>
        <taxon>Ichneumonoidea</taxon>
        <taxon>Braconidae</taxon>
        <taxon>Euphorinae</taxon>
        <taxon>Microctonus</taxon>
    </lineage>
</organism>
<proteinExistence type="predicted"/>
<feature type="compositionally biased region" description="Low complexity" evidence="1">
    <location>
        <begin position="8"/>
        <end position="20"/>
    </location>
</feature>
<gene>
    <name evidence="2" type="ORF">PV328_002353</name>
</gene>
<feature type="region of interest" description="Disordered" evidence="1">
    <location>
        <begin position="1"/>
        <end position="45"/>
    </location>
</feature>
<evidence type="ECO:0000313" key="3">
    <source>
        <dbReference type="Proteomes" id="UP001168990"/>
    </source>
</evidence>
<dbReference type="Proteomes" id="UP001168990">
    <property type="component" value="Unassembled WGS sequence"/>
</dbReference>
<reference evidence="2" key="2">
    <citation type="submission" date="2023-03" db="EMBL/GenBank/DDBJ databases">
        <authorList>
            <person name="Inwood S.N."/>
            <person name="Skelly J.G."/>
            <person name="Guhlin J."/>
            <person name="Harrop T.W.R."/>
            <person name="Goldson S.G."/>
            <person name="Dearden P.K."/>
        </authorList>
    </citation>
    <scope>NUCLEOTIDE SEQUENCE</scope>
    <source>
        <strain evidence="2">Irish</strain>
        <tissue evidence="2">Whole body</tissue>
    </source>
</reference>
<feature type="compositionally biased region" description="Low complexity" evidence="1">
    <location>
        <begin position="65"/>
        <end position="76"/>
    </location>
</feature>
<dbReference type="EMBL" id="JAQQBS010000001">
    <property type="protein sequence ID" value="KAK0178403.1"/>
    <property type="molecule type" value="Genomic_DNA"/>
</dbReference>
<reference evidence="2" key="1">
    <citation type="journal article" date="2023" name="bioRxiv">
        <title>Scaffold-level genome assemblies of two parasitoid biocontrol wasps reveal the parthenogenesis mechanism and an associated novel virus.</title>
        <authorList>
            <person name="Inwood S."/>
            <person name="Skelly J."/>
            <person name="Guhlin J."/>
            <person name="Harrop T."/>
            <person name="Goldson S."/>
            <person name="Dearden P."/>
        </authorList>
    </citation>
    <scope>NUCLEOTIDE SEQUENCE</scope>
    <source>
        <strain evidence="2">Irish</strain>
        <tissue evidence="2">Whole body</tissue>
    </source>
</reference>
<comment type="caution">
    <text evidence="2">The sequence shown here is derived from an EMBL/GenBank/DDBJ whole genome shotgun (WGS) entry which is preliminary data.</text>
</comment>
<evidence type="ECO:0000313" key="2">
    <source>
        <dbReference type="EMBL" id="KAK0178403.1"/>
    </source>
</evidence>
<evidence type="ECO:0000256" key="1">
    <source>
        <dbReference type="SAM" id="MobiDB-lite"/>
    </source>
</evidence>
<protein>
    <submittedName>
        <fullName evidence="2">Uncharacterized protein</fullName>
    </submittedName>
</protein>
<accession>A0AA39KYB1</accession>
<sequence>MDWKEDSVGVGVDGDSVNDSKNPVFSLFNHKKPRDPLGGSNASSEPLLEMGTQEWEYEALSDIQSPTAVTPASTPPKESQKPYLTPRVCFESENLENNRHRGSTRRASSFRRRSRSMSAWSDLSRCSFRLDESVCAGMHEGPRGGRTAHRHYTDEVASCPQIVVPSRCEHLDVHNPRACLQQISRHPPPPPPPPPPTHSSQILQRYYYYHYHCRPRNLSS</sequence>